<dbReference type="Proteomes" id="UP001603857">
    <property type="component" value="Unassembled WGS sequence"/>
</dbReference>
<proteinExistence type="predicted"/>
<evidence type="ECO:0000313" key="1">
    <source>
        <dbReference type="EMBL" id="KAL2337750.1"/>
    </source>
</evidence>
<keyword evidence="2" id="KW-1185">Reference proteome</keyword>
<name>A0ABD1MPM9_9FABA</name>
<evidence type="ECO:0000313" key="2">
    <source>
        <dbReference type="Proteomes" id="UP001603857"/>
    </source>
</evidence>
<accession>A0ABD1MPM9</accession>
<organism evidence="1 2">
    <name type="scientific">Flemingia macrophylla</name>
    <dbReference type="NCBI Taxonomy" id="520843"/>
    <lineage>
        <taxon>Eukaryota</taxon>
        <taxon>Viridiplantae</taxon>
        <taxon>Streptophyta</taxon>
        <taxon>Embryophyta</taxon>
        <taxon>Tracheophyta</taxon>
        <taxon>Spermatophyta</taxon>
        <taxon>Magnoliopsida</taxon>
        <taxon>eudicotyledons</taxon>
        <taxon>Gunneridae</taxon>
        <taxon>Pentapetalae</taxon>
        <taxon>rosids</taxon>
        <taxon>fabids</taxon>
        <taxon>Fabales</taxon>
        <taxon>Fabaceae</taxon>
        <taxon>Papilionoideae</taxon>
        <taxon>50 kb inversion clade</taxon>
        <taxon>NPAAA clade</taxon>
        <taxon>indigoferoid/millettioid clade</taxon>
        <taxon>Phaseoleae</taxon>
        <taxon>Flemingia</taxon>
    </lineage>
</organism>
<gene>
    <name evidence="1" type="ORF">Fmac_012196</name>
</gene>
<comment type="caution">
    <text evidence="1">The sequence shown here is derived from an EMBL/GenBank/DDBJ whole genome shotgun (WGS) entry which is preliminary data.</text>
</comment>
<reference evidence="1 2" key="1">
    <citation type="submission" date="2024-08" db="EMBL/GenBank/DDBJ databases">
        <title>Insights into the chromosomal genome structure of Flemingia macrophylla.</title>
        <authorList>
            <person name="Ding Y."/>
            <person name="Zhao Y."/>
            <person name="Bi W."/>
            <person name="Wu M."/>
            <person name="Zhao G."/>
            <person name="Gong Y."/>
            <person name="Li W."/>
            <person name="Zhang P."/>
        </authorList>
    </citation>
    <scope>NUCLEOTIDE SEQUENCE [LARGE SCALE GENOMIC DNA]</scope>
    <source>
        <strain evidence="1">DYQJB</strain>
        <tissue evidence="1">Leaf</tissue>
    </source>
</reference>
<dbReference type="AlphaFoldDB" id="A0ABD1MPM9"/>
<protein>
    <submittedName>
        <fullName evidence="1">Uncharacterized protein</fullName>
    </submittedName>
</protein>
<sequence length="65" mass="7586">MADFEDKVKVATKKAKFAAKKTKKAIIKRGKKVIGACQKSWVKLKKNIKDRHEKNKRVEYLGDRR</sequence>
<dbReference type="EMBL" id="JBGMDY010000004">
    <property type="protein sequence ID" value="KAL2337750.1"/>
    <property type="molecule type" value="Genomic_DNA"/>
</dbReference>